<gene>
    <name evidence="1" type="ORF">RJT34_06621</name>
</gene>
<comment type="caution">
    <text evidence="1">The sequence shown here is derived from an EMBL/GenBank/DDBJ whole genome shotgun (WGS) entry which is preliminary data.</text>
</comment>
<dbReference type="EMBL" id="JAYKXN010000002">
    <property type="protein sequence ID" value="KAK7309689.1"/>
    <property type="molecule type" value="Genomic_DNA"/>
</dbReference>
<accession>A0AAN9K3Y0</accession>
<reference evidence="1 2" key="1">
    <citation type="submission" date="2024-01" db="EMBL/GenBank/DDBJ databases">
        <title>The genomes of 5 underutilized Papilionoideae crops provide insights into root nodulation and disease resistance.</title>
        <authorList>
            <person name="Yuan L."/>
        </authorList>
    </citation>
    <scope>NUCLEOTIDE SEQUENCE [LARGE SCALE GENOMIC DNA]</scope>
    <source>
        <strain evidence="1">LY-2023</strain>
        <tissue evidence="1">Leaf</tissue>
    </source>
</reference>
<keyword evidence="2" id="KW-1185">Reference proteome</keyword>
<name>A0AAN9K3Y0_CLITE</name>
<protein>
    <submittedName>
        <fullName evidence="1">Uncharacterized protein</fullName>
    </submittedName>
</protein>
<evidence type="ECO:0000313" key="1">
    <source>
        <dbReference type="EMBL" id="KAK7309689.1"/>
    </source>
</evidence>
<dbReference type="AlphaFoldDB" id="A0AAN9K3Y0"/>
<organism evidence="1 2">
    <name type="scientific">Clitoria ternatea</name>
    <name type="common">Butterfly pea</name>
    <dbReference type="NCBI Taxonomy" id="43366"/>
    <lineage>
        <taxon>Eukaryota</taxon>
        <taxon>Viridiplantae</taxon>
        <taxon>Streptophyta</taxon>
        <taxon>Embryophyta</taxon>
        <taxon>Tracheophyta</taxon>
        <taxon>Spermatophyta</taxon>
        <taxon>Magnoliopsida</taxon>
        <taxon>eudicotyledons</taxon>
        <taxon>Gunneridae</taxon>
        <taxon>Pentapetalae</taxon>
        <taxon>rosids</taxon>
        <taxon>fabids</taxon>
        <taxon>Fabales</taxon>
        <taxon>Fabaceae</taxon>
        <taxon>Papilionoideae</taxon>
        <taxon>50 kb inversion clade</taxon>
        <taxon>NPAAA clade</taxon>
        <taxon>indigoferoid/millettioid clade</taxon>
        <taxon>Phaseoleae</taxon>
        <taxon>Clitoria</taxon>
    </lineage>
</organism>
<proteinExistence type="predicted"/>
<evidence type="ECO:0000313" key="2">
    <source>
        <dbReference type="Proteomes" id="UP001359559"/>
    </source>
</evidence>
<sequence length="83" mass="8994">MDDNSGSFSLGGCGYAGRGGDGFCGDEVKEVVHQLIRKVLKFLAFIVYHDEQLLTMKFKVGADVVQVQTHSGVPVLNLPYSCT</sequence>
<dbReference type="Proteomes" id="UP001359559">
    <property type="component" value="Unassembled WGS sequence"/>
</dbReference>